<dbReference type="Proteomes" id="UP001597374">
    <property type="component" value="Unassembled WGS sequence"/>
</dbReference>
<organism evidence="2 3">
    <name type="scientific">Pontibacter ruber</name>
    <dbReference type="NCBI Taxonomy" id="1343895"/>
    <lineage>
        <taxon>Bacteria</taxon>
        <taxon>Pseudomonadati</taxon>
        <taxon>Bacteroidota</taxon>
        <taxon>Cytophagia</taxon>
        <taxon>Cytophagales</taxon>
        <taxon>Hymenobacteraceae</taxon>
        <taxon>Pontibacter</taxon>
    </lineage>
</organism>
<evidence type="ECO:0000313" key="2">
    <source>
        <dbReference type="EMBL" id="MFD2248436.1"/>
    </source>
</evidence>
<evidence type="ECO:0000313" key="3">
    <source>
        <dbReference type="Proteomes" id="UP001597374"/>
    </source>
</evidence>
<protein>
    <recommendedName>
        <fullName evidence="4">DUF1795 domain-containing protein</fullName>
    </recommendedName>
</protein>
<dbReference type="EMBL" id="JBHUIM010000003">
    <property type="protein sequence ID" value="MFD2248436.1"/>
    <property type="molecule type" value="Genomic_DNA"/>
</dbReference>
<feature type="signal peptide" evidence="1">
    <location>
        <begin position="1"/>
        <end position="18"/>
    </location>
</feature>
<evidence type="ECO:0008006" key="4">
    <source>
        <dbReference type="Google" id="ProtNLM"/>
    </source>
</evidence>
<keyword evidence="1" id="KW-0732">Signal</keyword>
<keyword evidence="3" id="KW-1185">Reference proteome</keyword>
<name>A0ABW5D181_9BACT</name>
<comment type="caution">
    <text evidence="2">The sequence shown here is derived from an EMBL/GenBank/DDBJ whole genome shotgun (WGS) entry which is preliminary data.</text>
</comment>
<reference evidence="3" key="1">
    <citation type="journal article" date="2019" name="Int. J. Syst. Evol. Microbiol.">
        <title>The Global Catalogue of Microorganisms (GCM) 10K type strain sequencing project: providing services to taxonomists for standard genome sequencing and annotation.</title>
        <authorList>
            <consortium name="The Broad Institute Genomics Platform"/>
            <consortium name="The Broad Institute Genome Sequencing Center for Infectious Disease"/>
            <person name="Wu L."/>
            <person name="Ma J."/>
        </authorList>
    </citation>
    <scope>NUCLEOTIDE SEQUENCE [LARGE SCALE GENOMIC DNA]</scope>
    <source>
        <strain evidence="3">CGMCC 4.1782</strain>
    </source>
</reference>
<accession>A0ABW5D181</accession>
<evidence type="ECO:0000256" key="1">
    <source>
        <dbReference type="SAM" id="SignalP"/>
    </source>
</evidence>
<gene>
    <name evidence="2" type="ORF">ACFSKP_19370</name>
</gene>
<dbReference type="RefSeq" id="WP_250431543.1">
    <property type="nucleotide sequence ID" value="NZ_JALPRR010000004.1"/>
</dbReference>
<feature type="chain" id="PRO_5045812038" description="DUF1795 domain-containing protein" evidence="1">
    <location>
        <begin position="19"/>
        <end position="182"/>
    </location>
</feature>
<proteinExistence type="predicted"/>
<sequence>MRFLALLAIILVAGAAFATPKLKKFQITKEITVSLPKDFTPMPDDGIAREYPATTRPVAVYTSPNGQIDFSVTKKKTPFKAQDLPMLREFYKANLLEKFTKVDFIRQEVTQVKGKDFIVFEFVSVLADERRASHLAPVQKYSIIQYTIQNNELLIFTLHVPFAMKNDWQDAARQVMSSVAIK</sequence>